<dbReference type="RefSeq" id="WP_155442394.1">
    <property type="nucleotide sequence ID" value="NZ_WNLA01000036.1"/>
</dbReference>
<evidence type="ECO:0000259" key="1">
    <source>
        <dbReference type="SMART" id="SM00052"/>
    </source>
</evidence>
<dbReference type="AlphaFoldDB" id="A0A6L6Q8V2"/>
<dbReference type="Proteomes" id="UP000484015">
    <property type="component" value="Unassembled WGS sequence"/>
</dbReference>
<evidence type="ECO:0000313" key="2">
    <source>
        <dbReference type="EMBL" id="MTW06055.1"/>
    </source>
</evidence>
<dbReference type="InterPro" id="IPR001633">
    <property type="entry name" value="EAL_dom"/>
</dbReference>
<dbReference type="InterPro" id="IPR035919">
    <property type="entry name" value="EAL_sf"/>
</dbReference>
<dbReference type="SMART" id="SM00052">
    <property type="entry name" value="EAL"/>
    <property type="match status" value="1"/>
</dbReference>
<dbReference type="SUPFAM" id="SSF141868">
    <property type="entry name" value="EAL domain-like"/>
    <property type="match status" value="1"/>
</dbReference>
<sequence>MRFPVLNQYLSRLSSDGAAHTSIQLDAQGRAQGRFFNCTMTSAFQPVRELHRGAAIAYEGLARSAAGGGDGLSLWKLLDSAASDDESVELDRLCRMLHAINFFRQEEAAGAAGADLYLNVHSRLLSAVSSNHGHAFRRILDALELPLARIVLLLPPVTAQQGWLINYVADNYRRNGFRFAVQATGARDGAALLERVRPDVLRLDARAAGGSIDADAATVALLEQARQAGVRVEFRHLDTAGALQSLHRIADAAGVALLAQGTLLDVPQSTLAPPAVASGAPAALSL</sequence>
<organism evidence="2 3">
    <name type="scientific">Pseudoduganella ginsengisoli</name>
    <dbReference type="NCBI Taxonomy" id="1462440"/>
    <lineage>
        <taxon>Bacteria</taxon>
        <taxon>Pseudomonadati</taxon>
        <taxon>Pseudomonadota</taxon>
        <taxon>Betaproteobacteria</taxon>
        <taxon>Burkholderiales</taxon>
        <taxon>Oxalobacteraceae</taxon>
        <taxon>Telluria group</taxon>
        <taxon>Pseudoduganella</taxon>
    </lineage>
</organism>
<accession>A0A6L6Q8V2</accession>
<keyword evidence="3" id="KW-1185">Reference proteome</keyword>
<feature type="domain" description="EAL" evidence="1">
    <location>
        <begin position="6"/>
        <end position="272"/>
    </location>
</feature>
<dbReference type="OrthoDB" id="8773663at2"/>
<dbReference type="Gene3D" id="3.20.20.450">
    <property type="entry name" value="EAL domain"/>
    <property type="match status" value="1"/>
</dbReference>
<gene>
    <name evidence="2" type="ORF">GM668_28655</name>
</gene>
<dbReference type="Pfam" id="PF00563">
    <property type="entry name" value="EAL"/>
    <property type="match status" value="1"/>
</dbReference>
<evidence type="ECO:0000313" key="3">
    <source>
        <dbReference type="Proteomes" id="UP000484015"/>
    </source>
</evidence>
<dbReference type="EMBL" id="WNLA01000036">
    <property type="protein sequence ID" value="MTW06055.1"/>
    <property type="molecule type" value="Genomic_DNA"/>
</dbReference>
<comment type="caution">
    <text evidence="2">The sequence shown here is derived from an EMBL/GenBank/DDBJ whole genome shotgun (WGS) entry which is preliminary data.</text>
</comment>
<reference evidence="2 3" key="1">
    <citation type="submission" date="2019-11" db="EMBL/GenBank/DDBJ databases">
        <title>Type strains purchased from KCTC, JCM and DSMZ.</title>
        <authorList>
            <person name="Lu H."/>
        </authorList>
    </citation>
    <scope>NUCLEOTIDE SEQUENCE [LARGE SCALE GENOMIC DNA]</scope>
    <source>
        <strain evidence="2 3">KCTC 42409</strain>
    </source>
</reference>
<protein>
    <submittedName>
        <fullName evidence="2">EAL domain-containing protein</fullName>
    </submittedName>
</protein>
<proteinExistence type="predicted"/>
<name>A0A6L6Q8V2_9BURK</name>